<dbReference type="PANTHER" id="PTHR43546">
    <property type="entry name" value="UPF0173 METAL-DEPENDENT HYDROLASE MJ1163-RELATED"/>
    <property type="match status" value="1"/>
</dbReference>
<protein>
    <recommendedName>
        <fullName evidence="1">UPF0282 protein IG193_05465</fullName>
    </recommendedName>
</protein>
<dbReference type="PANTHER" id="PTHR43546:SF4">
    <property type="entry name" value="UPF0282 PROTEIN MJ1629"/>
    <property type="match status" value="1"/>
</dbReference>
<dbReference type="KEGG" id="thel:IG193_05465"/>
<evidence type="ECO:0000313" key="3">
    <source>
        <dbReference type="Proteomes" id="UP000594121"/>
    </source>
</evidence>
<dbReference type="SUPFAM" id="SSF56281">
    <property type="entry name" value="Metallo-hydrolase/oxidoreductase"/>
    <property type="match status" value="1"/>
</dbReference>
<dbReference type="GeneID" id="59149323"/>
<name>A0A7L9FGT8_9CREN</name>
<evidence type="ECO:0000256" key="1">
    <source>
        <dbReference type="HAMAP-Rule" id="MF_01406"/>
    </source>
</evidence>
<dbReference type="InterPro" id="IPR050114">
    <property type="entry name" value="UPF0173_UPF0282_UlaG_hydrolase"/>
</dbReference>
<accession>A0A7L9FGT8</accession>
<dbReference type="Gene3D" id="3.60.15.10">
    <property type="entry name" value="Ribonuclease Z/Hydroxyacylglutathione hydrolase-like"/>
    <property type="match status" value="1"/>
</dbReference>
<dbReference type="Proteomes" id="UP000594121">
    <property type="component" value="Chromosome"/>
</dbReference>
<evidence type="ECO:0000313" key="2">
    <source>
        <dbReference type="EMBL" id="QOJ78223.1"/>
    </source>
</evidence>
<dbReference type="InParanoid" id="A0A7L9FGT8"/>
<proteinExistence type="inferred from homology"/>
<comment type="similarity">
    <text evidence="1">Belongs to the UPF0282 family.</text>
</comment>
<gene>
    <name evidence="2" type="ORF">IG193_05465</name>
</gene>
<dbReference type="EMBL" id="CP062310">
    <property type="protein sequence ID" value="QOJ78223.1"/>
    <property type="molecule type" value="Genomic_DNA"/>
</dbReference>
<organism evidence="2 3">
    <name type="scientific">Infirmifilum lucidum</name>
    <dbReference type="NCBI Taxonomy" id="2776706"/>
    <lineage>
        <taxon>Archaea</taxon>
        <taxon>Thermoproteota</taxon>
        <taxon>Thermoprotei</taxon>
        <taxon>Thermofilales</taxon>
        <taxon>Thermofilaceae</taxon>
        <taxon>Infirmifilum</taxon>
    </lineage>
</organism>
<dbReference type="PIRSF" id="PIRSF004944">
    <property type="entry name" value="UCP004944_hydrls"/>
    <property type="match status" value="1"/>
</dbReference>
<dbReference type="InterPro" id="IPR014426">
    <property type="entry name" value="UPF0282_hydrls"/>
</dbReference>
<dbReference type="RefSeq" id="WP_192818195.1">
    <property type="nucleotide sequence ID" value="NZ_CP062310.1"/>
</dbReference>
<sequence>MLRVGSATIIPVADESLGVRSMSLYLETPDVKVLFDAGASLGPFRYGLPPHPEEFRALKRLREKILYYADRADIVTVSHYHRDHYTPPRASLYECTREKTFLDIYSGKTILAKSPSSSINFNQKRRAYVFFKALEESKSNAKVYFLDLDRVDFGETSIEGFLAVHGDERLGWVLCFKVYLRGEGVLVFMPDVQGPVSDEALSVLLNEGFKVAVIGGPPTYLEERSGKKLNKGLENFARALRVERFNIISHHILRDPEWREVVDTLAPDSNFHLYSEVAGLEFTPLEAYRRLLYEMDPPSKTYMESLRSGQLKCDDF</sequence>
<reference evidence="2 3" key="1">
    <citation type="submission" date="2020-10" db="EMBL/GenBank/DDBJ databases">
        <title>Thermofilum lucidum 3507LT sp. nov. a novel member of Thermofilaceae family isolated from Chile hot spring, and proposal of description order Thermofilales.</title>
        <authorList>
            <person name="Zayulina K.S."/>
            <person name="Elcheninov A.G."/>
            <person name="Toshchakov S.V."/>
            <person name="Kublanov I.V."/>
        </authorList>
    </citation>
    <scope>NUCLEOTIDE SEQUENCE [LARGE SCALE GENOMIC DNA]</scope>
    <source>
        <strain evidence="2 3">3507LT</strain>
    </source>
</reference>
<dbReference type="InterPro" id="IPR036866">
    <property type="entry name" value="RibonucZ/Hydroxyglut_hydro"/>
</dbReference>
<dbReference type="AlphaFoldDB" id="A0A7L9FGT8"/>
<dbReference type="HAMAP" id="MF_01406">
    <property type="entry name" value="UPF0282"/>
    <property type="match status" value="1"/>
</dbReference>
<keyword evidence="3" id="KW-1185">Reference proteome</keyword>